<dbReference type="Gene3D" id="2.30.33.40">
    <property type="entry name" value="GroES chaperonin"/>
    <property type="match status" value="1"/>
</dbReference>
<dbReference type="InterPro" id="IPR011032">
    <property type="entry name" value="GroES-like_sf"/>
</dbReference>
<sequence>MSETENASEQKRRVSIYSQDPTLGFKAFDEQVVLECSAARKGEELKSDAGLILGVRNQGDIPLYGTIVSIGDACPDNVKELMGKDVALPQGGSIYSNVPDPRMAYGLIPRNSTDARIFVTMHYKAIRTIYDGCPAGKPVAESEVPFKSSLTLLSK</sequence>
<dbReference type="OrthoDB" id="16968at10239"/>
<evidence type="ECO:0000313" key="1">
    <source>
        <dbReference type="EMBL" id="ADQ52975.1"/>
    </source>
</evidence>
<dbReference type="Proteomes" id="UP000008726">
    <property type="component" value="Segment"/>
</dbReference>
<gene>
    <name evidence="1" type="primary">31</name>
    <name evidence="1" type="ORF">PX29p256</name>
</gene>
<dbReference type="SUPFAM" id="SSF50129">
    <property type="entry name" value="GroES-like"/>
    <property type="match status" value="1"/>
</dbReference>
<accession>E5DQI9</accession>
<organism evidence="1 2">
    <name type="scientific">Aeromonas phage PX29</name>
    <dbReference type="NCBI Taxonomy" id="926067"/>
    <lineage>
        <taxon>Viruses</taxon>
        <taxon>Duplodnaviria</taxon>
        <taxon>Heunggongvirae</taxon>
        <taxon>Uroviricota</taxon>
        <taxon>Caudoviricetes</taxon>
        <taxon>Pantevenvirales</taxon>
        <taxon>Straboviridae</taxon>
        <taxon>Angelvirus</taxon>
        <taxon>Angelvirus px29</taxon>
    </lineage>
</organism>
<name>E5DQI9_9CAUD</name>
<keyword evidence="2" id="KW-1185">Reference proteome</keyword>
<dbReference type="GeneID" id="18560180"/>
<dbReference type="GO" id="GO:0006457">
    <property type="term" value="P:protein folding"/>
    <property type="evidence" value="ECO:0007669"/>
    <property type="project" value="InterPro"/>
</dbReference>
<proteinExistence type="predicted"/>
<evidence type="ECO:0000313" key="2">
    <source>
        <dbReference type="Proteomes" id="UP000008726"/>
    </source>
</evidence>
<dbReference type="RefSeq" id="YP_009011685.1">
    <property type="nucleotide sequence ID" value="NC_023688.1"/>
</dbReference>
<protein>
    <submittedName>
        <fullName evidence="1">Gp31 head assembly cochaperone with GroEL</fullName>
    </submittedName>
</protein>
<dbReference type="KEGG" id="vg:18560180"/>
<dbReference type="InterPro" id="IPR037124">
    <property type="entry name" value="Chaperonin_GroES_sf"/>
</dbReference>
<reference evidence="1 2" key="1">
    <citation type="journal article" date="2010" name="Virol. J.">
        <title>Genomes of the T4-related bacteriophages as windows on microbial genome evolution.</title>
        <authorList>
            <person name="Petrov V.M."/>
            <person name="Ratnayaka S."/>
            <person name="Nolan J.M."/>
            <person name="Miller E.S."/>
            <person name="Karam J.D."/>
        </authorList>
    </citation>
    <scope>NUCLEOTIDE SEQUENCE [LARGE SCALE GENOMIC DNA]</scope>
</reference>
<dbReference type="EMBL" id="GU396103">
    <property type="protein sequence ID" value="ADQ52975.1"/>
    <property type="molecule type" value="Genomic_DNA"/>
</dbReference>